<reference evidence="3 4" key="1">
    <citation type="submission" date="2015-04" db="EMBL/GenBank/DDBJ databases">
        <title>Complete genome sequence of Schizopora paradoxa KUC8140, a cosmopolitan wood degrader in East Asia.</title>
        <authorList>
            <consortium name="DOE Joint Genome Institute"/>
            <person name="Min B."/>
            <person name="Park H."/>
            <person name="Jang Y."/>
            <person name="Kim J.-J."/>
            <person name="Kim K.H."/>
            <person name="Pangilinan J."/>
            <person name="Lipzen A."/>
            <person name="Riley R."/>
            <person name="Grigoriev I.V."/>
            <person name="Spatafora J.W."/>
            <person name="Choi I.-G."/>
        </authorList>
    </citation>
    <scope>NUCLEOTIDE SEQUENCE [LARGE SCALE GENOMIC DNA]</scope>
    <source>
        <strain evidence="3 4">KUC8140</strain>
    </source>
</reference>
<evidence type="ECO:0000256" key="1">
    <source>
        <dbReference type="SAM" id="MobiDB-lite"/>
    </source>
</evidence>
<sequence>MKHASEANDVGDLMSQCERNDEGERHPSLWFEDGNIIVSAKSAETQKLMLFRVHKSVLSRQSSVFAGLFSLPDTPENYGGPEDLSEIPTVFLADDAEGIADLFNILYGPQGFNLFTRKRNPDFPLQGMKLLKIADKYELDAIKNAIVSRMSTDWPKSLEEWDTIDANGALFEGNFIRRSDWPEELIPEPISAAILAKEGKITDIMAATFYDVYRSYRFINWDNPGPTGVDTSYSHKGARWALATPEHLRKLLLIQEIIDRTLAQNSPFVFLQGAVGEGIEGCQTAHICQPLVAKKAFEVVGDIWDSRDPLALLRQFIDWSNGSILCPFCKAEILDQASVTRTEIWEKVRRVAESDHL</sequence>
<dbReference type="EMBL" id="KQ085957">
    <property type="protein sequence ID" value="KLO13609.1"/>
    <property type="molecule type" value="Genomic_DNA"/>
</dbReference>
<dbReference type="STRING" id="27342.A0A0H2RP31"/>
<name>A0A0H2RP31_9AGAM</name>
<evidence type="ECO:0000313" key="4">
    <source>
        <dbReference type="Proteomes" id="UP000053477"/>
    </source>
</evidence>
<evidence type="ECO:0000259" key="2">
    <source>
        <dbReference type="PROSITE" id="PS50097"/>
    </source>
</evidence>
<gene>
    <name evidence="3" type="ORF">SCHPADRAFT_873886</name>
</gene>
<accession>A0A0H2RP31</accession>
<feature type="domain" description="BTB" evidence="2">
    <location>
        <begin position="32"/>
        <end position="107"/>
    </location>
</feature>
<proteinExistence type="predicted"/>
<dbReference type="OrthoDB" id="3218112at2759"/>
<dbReference type="InParanoid" id="A0A0H2RP31"/>
<dbReference type="InterPro" id="IPR011333">
    <property type="entry name" value="SKP1/BTB/POZ_sf"/>
</dbReference>
<protein>
    <recommendedName>
        <fullName evidence="2">BTB domain-containing protein</fullName>
    </recommendedName>
</protein>
<dbReference type="AlphaFoldDB" id="A0A0H2RP31"/>
<dbReference type="SMART" id="SM00225">
    <property type="entry name" value="BTB"/>
    <property type="match status" value="1"/>
</dbReference>
<dbReference type="PROSITE" id="PS50097">
    <property type="entry name" value="BTB"/>
    <property type="match status" value="1"/>
</dbReference>
<feature type="region of interest" description="Disordered" evidence="1">
    <location>
        <begin position="1"/>
        <end position="20"/>
    </location>
</feature>
<evidence type="ECO:0000313" key="3">
    <source>
        <dbReference type="EMBL" id="KLO13609.1"/>
    </source>
</evidence>
<dbReference type="Proteomes" id="UP000053477">
    <property type="component" value="Unassembled WGS sequence"/>
</dbReference>
<dbReference type="InterPro" id="IPR000210">
    <property type="entry name" value="BTB/POZ_dom"/>
</dbReference>
<keyword evidence="4" id="KW-1185">Reference proteome</keyword>
<dbReference type="Gene3D" id="3.30.710.10">
    <property type="entry name" value="Potassium Channel Kv1.1, Chain A"/>
    <property type="match status" value="1"/>
</dbReference>
<organism evidence="3 4">
    <name type="scientific">Schizopora paradoxa</name>
    <dbReference type="NCBI Taxonomy" id="27342"/>
    <lineage>
        <taxon>Eukaryota</taxon>
        <taxon>Fungi</taxon>
        <taxon>Dikarya</taxon>
        <taxon>Basidiomycota</taxon>
        <taxon>Agaricomycotina</taxon>
        <taxon>Agaricomycetes</taxon>
        <taxon>Hymenochaetales</taxon>
        <taxon>Schizoporaceae</taxon>
        <taxon>Schizopora</taxon>
    </lineage>
</organism>